<feature type="compositionally biased region" description="Basic and acidic residues" evidence="1">
    <location>
        <begin position="17"/>
        <end position="26"/>
    </location>
</feature>
<feature type="compositionally biased region" description="Polar residues" evidence="1">
    <location>
        <begin position="1"/>
        <end position="11"/>
    </location>
</feature>
<proteinExistence type="predicted"/>
<evidence type="ECO:0000313" key="3">
    <source>
        <dbReference type="EMBL" id="ORY53126.1"/>
    </source>
</evidence>
<sequence>MSESNRSSETTAAPFKSESEVDKESPRPVSTTAEVKTKTAQPKALSSEDLRRPPANFFAILDLKCPECGGEKSDLNAFFRKKAYENSCINPYDKSGKVSEEPLLKCSELPLYDYQPDQVLGMCYAVKLDWKLPMKLLVLLLGKPSHHYELGHSLIFEWPAIFDWPCALQSEWPFIIKQPSTSKKRLGTYLFLTNYINAIEAVILFLFTLGMFIFWGYSYMTEPEYKYFADYLSKYNESVSWHVPKIFLGPTALILSIWSFSGLSF</sequence>
<evidence type="ECO:0000313" key="4">
    <source>
        <dbReference type="Proteomes" id="UP000193642"/>
    </source>
</evidence>
<feature type="compositionally biased region" description="Polar residues" evidence="1">
    <location>
        <begin position="28"/>
        <end position="40"/>
    </location>
</feature>
<protein>
    <submittedName>
        <fullName evidence="3">Uncharacterized protein</fullName>
    </submittedName>
</protein>
<evidence type="ECO:0000256" key="2">
    <source>
        <dbReference type="SAM" id="Phobius"/>
    </source>
</evidence>
<feature type="transmembrane region" description="Helical" evidence="2">
    <location>
        <begin position="239"/>
        <end position="260"/>
    </location>
</feature>
<feature type="region of interest" description="Disordered" evidence="1">
    <location>
        <begin position="1"/>
        <end position="46"/>
    </location>
</feature>
<keyword evidence="2" id="KW-0812">Transmembrane</keyword>
<accession>A0A1Y2D1Y0</accession>
<gene>
    <name evidence="3" type="ORF">BCR33DRAFT_187846</name>
</gene>
<name>A0A1Y2D1Y0_9FUNG</name>
<keyword evidence="2" id="KW-0472">Membrane</keyword>
<dbReference type="Proteomes" id="UP000193642">
    <property type="component" value="Unassembled WGS sequence"/>
</dbReference>
<keyword evidence="4" id="KW-1185">Reference proteome</keyword>
<dbReference type="AlphaFoldDB" id="A0A1Y2D1Y0"/>
<comment type="caution">
    <text evidence="3">The sequence shown here is derived from an EMBL/GenBank/DDBJ whole genome shotgun (WGS) entry which is preliminary data.</text>
</comment>
<organism evidence="3 4">
    <name type="scientific">Rhizoclosmatium globosum</name>
    <dbReference type="NCBI Taxonomy" id="329046"/>
    <lineage>
        <taxon>Eukaryota</taxon>
        <taxon>Fungi</taxon>
        <taxon>Fungi incertae sedis</taxon>
        <taxon>Chytridiomycota</taxon>
        <taxon>Chytridiomycota incertae sedis</taxon>
        <taxon>Chytridiomycetes</taxon>
        <taxon>Chytridiales</taxon>
        <taxon>Chytriomycetaceae</taxon>
        <taxon>Rhizoclosmatium</taxon>
    </lineage>
</organism>
<evidence type="ECO:0000256" key="1">
    <source>
        <dbReference type="SAM" id="MobiDB-lite"/>
    </source>
</evidence>
<reference evidence="3 4" key="1">
    <citation type="submission" date="2016-07" db="EMBL/GenBank/DDBJ databases">
        <title>Pervasive Adenine N6-methylation of Active Genes in Fungi.</title>
        <authorList>
            <consortium name="DOE Joint Genome Institute"/>
            <person name="Mondo S.J."/>
            <person name="Dannebaum R.O."/>
            <person name="Kuo R.C."/>
            <person name="Labutti K."/>
            <person name="Haridas S."/>
            <person name="Kuo A."/>
            <person name="Salamov A."/>
            <person name="Ahrendt S.R."/>
            <person name="Lipzen A."/>
            <person name="Sullivan W."/>
            <person name="Andreopoulos W.B."/>
            <person name="Clum A."/>
            <person name="Lindquist E."/>
            <person name="Daum C."/>
            <person name="Ramamoorthy G.K."/>
            <person name="Gryganskyi A."/>
            <person name="Culley D."/>
            <person name="Magnuson J.K."/>
            <person name="James T.Y."/>
            <person name="O'Malley M.A."/>
            <person name="Stajich J.E."/>
            <person name="Spatafora J.W."/>
            <person name="Visel A."/>
            <person name="Grigoriev I.V."/>
        </authorList>
    </citation>
    <scope>NUCLEOTIDE SEQUENCE [LARGE SCALE GENOMIC DNA]</scope>
    <source>
        <strain evidence="3 4">JEL800</strain>
    </source>
</reference>
<dbReference type="EMBL" id="MCGO01000002">
    <property type="protein sequence ID" value="ORY53126.1"/>
    <property type="molecule type" value="Genomic_DNA"/>
</dbReference>
<keyword evidence="2" id="KW-1133">Transmembrane helix</keyword>
<feature type="transmembrane region" description="Helical" evidence="2">
    <location>
        <begin position="186"/>
        <end position="219"/>
    </location>
</feature>